<accession>A0A2H1FJJ5</accession>
<dbReference type="EMBL" id="LT854253">
    <property type="protein sequence ID" value="SMR41446.1"/>
    <property type="molecule type" value="Genomic_DNA"/>
</dbReference>
<name>A0A2H1FJJ5_ZYMTR</name>
<proteinExistence type="predicted"/>
<feature type="region of interest" description="Disordered" evidence="1">
    <location>
        <begin position="1"/>
        <end position="31"/>
    </location>
</feature>
<protein>
    <submittedName>
        <fullName evidence="2">Uncharacterized protein</fullName>
    </submittedName>
</protein>
<evidence type="ECO:0000313" key="3">
    <source>
        <dbReference type="Proteomes" id="UP000245764"/>
    </source>
</evidence>
<gene>
    <name evidence="2" type="ORF">ZT1E4_G224</name>
</gene>
<organism evidence="2 3">
    <name type="scientific">Zymoseptoria tritici ST99CH_1E4</name>
    <dbReference type="NCBI Taxonomy" id="1276532"/>
    <lineage>
        <taxon>Eukaryota</taxon>
        <taxon>Fungi</taxon>
        <taxon>Dikarya</taxon>
        <taxon>Ascomycota</taxon>
        <taxon>Pezizomycotina</taxon>
        <taxon>Dothideomycetes</taxon>
        <taxon>Dothideomycetidae</taxon>
        <taxon>Mycosphaerellales</taxon>
        <taxon>Mycosphaerellaceae</taxon>
        <taxon>Zymoseptoria</taxon>
    </lineage>
</organism>
<sequence>MAKKKSKSASQPVRARVEKKNPSKPMPSARPAATLMGLPAELLLEILDKTLYEKHLYKIAEPGIYLTNSELHATAKSECSATTRFFIRVGGDLPTDDFTFDRLWDFLAEPSLTNTLARITSLRVILHESKHCGGDTLVATTMRRREIFKAELRQKLVRAGIPEGAIHFEETEIKLFKKYEKSLN</sequence>
<dbReference type="AlphaFoldDB" id="A0A2H1FJJ5"/>
<evidence type="ECO:0000313" key="2">
    <source>
        <dbReference type="EMBL" id="SMR41446.1"/>
    </source>
</evidence>
<evidence type="ECO:0000256" key="1">
    <source>
        <dbReference type="SAM" id="MobiDB-lite"/>
    </source>
</evidence>
<reference evidence="3" key="1">
    <citation type="submission" date="2017-05" db="EMBL/GenBank/DDBJ databases">
        <authorList>
            <person name="Song R."/>
            <person name="Chenine A.L."/>
            <person name="Ruprecht R.M."/>
        </authorList>
    </citation>
    <scope>NUCLEOTIDE SEQUENCE [LARGE SCALE GENOMIC DNA]</scope>
</reference>
<dbReference type="Proteomes" id="UP000245764">
    <property type="component" value="Chromosome 1"/>
</dbReference>